<dbReference type="InterPro" id="IPR003891">
    <property type="entry name" value="Initiation_fac_eIF4g_MI"/>
</dbReference>
<dbReference type="PANTHER" id="PTHR18034">
    <property type="entry name" value="CELL CYCLE CONTROL PROTEIN CWF22-RELATED"/>
    <property type="match status" value="1"/>
</dbReference>
<evidence type="ECO:0000313" key="9">
    <source>
        <dbReference type="Proteomes" id="UP000241769"/>
    </source>
</evidence>
<feature type="compositionally biased region" description="Acidic residues" evidence="6">
    <location>
        <begin position="655"/>
        <end position="664"/>
    </location>
</feature>
<feature type="compositionally biased region" description="Basic and acidic residues" evidence="6">
    <location>
        <begin position="13"/>
        <end position="22"/>
    </location>
</feature>
<sequence>MSAAVDSPVPLRPSREEESGGDRHRRAPDVARALIETEEEGAHAVLQEIEGEEILVVHLPGIEGAHHLEEAGETRGVLHLVIAEEETIVQIERGDVAHRRRVTEPKSEPRKIVQEINNGKAGGIYIPPFRLAQMKRETEDKSSLEYQRMSWEALKKSINGLINKVSVGNIKHLIEEIFYENIVRGRGLFCRSAMRAQSSSTTFTNVYAAMIAIINTKMPELGNLVIRRLVLNFKKAFNRNDRAGCTSSILFIGHLFNQQMVNVLLPLQIVALLLGSPTDDSVELSVAFLIECGAMLSQMHPKGFNQIFDRLRAILHEGAIDKKVQYSIESLFEVRKKNFADHPPVKPDLDLVDAEDQYVHDISLDAALEPETNLDFFHADENFVENEEKYKVIREEILGADTVEELEGRRNGVEYASDEEEEAGEATGEGAGEVVPQDSGKIQDNTETDMMNFRRIVYLTIMSAASHEECCHKILKIQMKPGQELELCNMLIECCCQEKSYMRFYGLVGQRFCEIDKTYRDAFEKCFLGQYSTIHRLETNKLRNVAKFFAHLLHSDGLSWEILQVIHLNEEETTSAGRIFIKIVFQELTEFLGLSKLNARLRDPGMQQFYAGLFPRENAKDSRFAINFFTYIGLGGLTEDLREHLKNAPKRMLEKEEESSDDDSSSSSSSSSSDSDSSSSDSDSSDSDDDRRKKRRR</sequence>
<evidence type="ECO:0000256" key="4">
    <source>
        <dbReference type="ARBA" id="ARBA00023187"/>
    </source>
</evidence>
<dbReference type="PANTHER" id="PTHR18034:SF3">
    <property type="entry name" value="PRE-MRNA-SPLICING FACTOR CWC22 HOMOLOG"/>
    <property type="match status" value="1"/>
</dbReference>
<dbReference type="InterPro" id="IPR050781">
    <property type="entry name" value="CWC22_splicing_factor"/>
</dbReference>
<dbReference type="InterPro" id="IPR003890">
    <property type="entry name" value="MIF4G-like_typ-3"/>
</dbReference>
<dbReference type="PROSITE" id="PS51366">
    <property type="entry name" value="MI"/>
    <property type="match status" value="1"/>
</dbReference>
<dbReference type="OrthoDB" id="1924287at2759"/>
<dbReference type="Gene3D" id="1.25.40.180">
    <property type="match status" value="1"/>
</dbReference>
<keyword evidence="3" id="KW-0507">mRNA processing</keyword>
<comment type="similarity">
    <text evidence="2">Belongs to the CWC22 family.</text>
</comment>
<evidence type="ECO:0000259" key="7">
    <source>
        <dbReference type="PROSITE" id="PS51366"/>
    </source>
</evidence>
<dbReference type="Pfam" id="PF02847">
    <property type="entry name" value="MA3"/>
    <property type="match status" value="1"/>
</dbReference>
<dbReference type="STRING" id="1890364.A0A2P6NKR6"/>
<dbReference type="Proteomes" id="UP000241769">
    <property type="component" value="Unassembled WGS sequence"/>
</dbReference>
<evidence type="ECO:0000256" key="2">
    <source>
        <dbReference type="ARBA" id="ARBA00006856"/>
    </source>
</evidence>
<evidence type="ECO:0000256" key="3">
    <source>
        <dbReference type="ARBA" id="ARBA00022664"/>
    </source>
</evidence>
<dbReference type="Pfam" id="PF02854">
    <property type="entry name" value="MIF4G"/>
    <property type="match status" value="1"/>
</dbReference>
<proteinExistence type="inferred from homology"/>
<comment type="caution">
    <text evidence="8">The sequence shown here is derived from an EMBL/GenBank/DDBJ whole genome shotgun (WGS) entry which is preliminary data.</text>
</comment>
<evidence type="ECO:0000256" key="6">
    <source>
        <dbReference type="SAM" id="MobiDB-lite"/>
    </source>
</evidence>
<feature type="domain" description="MI" evidence="7">
    <location>
        <begin position="452"/>
        <end position="568"/>
    </location>
</feature>
<feature type="region of interest" description="Disordered" evidence="6">
    <location>
        <begin position="648"/>
        <end position="697"/>
    </location>
</feature>
<dbReference type="InterPro" id="IPR016024">
    <property type="entry name" value="ARM-type_fold"/>
</dbReference>
<name>A0A2P6NKR6_9EUKA</name>
<dbReference type="GO" id="GO:0003723">
    <property type="term" value="F:RNA binding"/>
    <property type="evidence" value="ECO:0007669"/>
    <property type="project" value="InterPro"/>
</dbReference>
<evidence type="ECO:0000313" key="8">
    <source>
        <dbReference type="EMBL" id="PRP84533.1"/>
    </source>
</evidence>
<feature type="region of interest" description="Disordered" evidence="6">
    <location>
        <begin position="1"/>
        <end position="27"/>
    </location>
</feature>
<reference evidence="8 9" key="1">
    <citation type="journal article" date="2018" name="Genome Biol. Evol.">
        <title>Multiple Roots of Fruiting Body Formation in Amoebozoa.</title>
        <authorList>
            <person name="Hillmann F."/>
            <person name="Forbes G."/>
            <person name="Novohradska S."/>
            <person name="Ferling I."/>
            <person name="Riege K."/>
            <person name="Groth M."/>
            <person name="Westermann M."/>
            <person name="Marz M."/>
            <person name="Spaller T."/>
            <person name="Winckler T."/>
            <person name="Schaap P."/>
            <person name="Glockner G."/>
        </authorList>
    </citation>
    <scope>NUCLEOTIDE SEQUENCE [LARGE SCALE GENOMIC DNA]</scope>
    <source>
        <strain evidence="8 9">Jena</strain>
    </source>
</reference>
<gene>
    <name evidence="8" type="ORF">PROFUN_05868</name>
</gene>
<keyword evidence="4" id="KW-0508">mRNA splicing</keyword>
<feature type="region of interest" description="Disordered" evidence="6">
    <location>
        <begin position="412"/>
        <end position="444"/>
    </location>
</feature>
<dbReference type="AlphaFoldDB" id="A0A2P6NKR6"/>
<evidence type="ECO:0000256" key="5">
    <source>
        <dbReference type="ARBA" id="ARBA00023242"/>
    </source>
</evidence>
<dbReference type="FunFam" id="1.25.40.180:FF:000004">
    <property type="entry name" value="pre-mRNA-splicing factor CWC22 homolog"/>
    <property type="match status" value="1"/>
</dbReference>
<dbReference type="InParanoid" id="A0A2P6NKR6"/>
<keyword evidence="9" id="KW-1185">Reference proteome</keyword>
<protein>
    <submittedName>
        <fullName evidence="8">Pre-mRNA-splicing factor CWC22</fullName>
    </submittedName>
</protein>
<dbReference type="SUPFAM" id="SSF48371">
    <property type="entry name" value="ARM repeat"/>
    <property type="match status" value="1"/>
</dbReference>
<dbReference type="GO" id="GO:0000398">
    <property type="term" value="P:mRNA splicing, via spliceosome"/>
    <property type="evidence" value="ECO:0007669"/>
    <property type="project" value="TreeGrafter"/>
</dbReference>
<feature type="compositionally biased region" description="Low complexity" evidence="6">
    <location>
        <begin position="665"/>
        <end position="682"/>
    </location>
</feature>
<organism evidence="8 9">
    <name type="scientific">Planoprotostelium fungivorum</name>
    <dbReference type="NCBI Taxonomy" id="1890364"/>
    <lineage>
        <taxon>Eukaryota</taxon>
        <taxon>Amoebozoa</taxon>
        <taxon>Evosea</taxon>
        <taxon>Variosea</taxon>
        <taxon>Cavosteliida</taxon>
        <taxon>Cavosteliaceae</taxon>
        <taxon>Planoprotostelium</taxon>
    </lineage>
</organism>
<dbReference type="SMART" id="SM00543">
    <property type="entry name" value="MIF4G"/>
    <property type="match status" value="1"/>
</dbReference>
<dbReference type="SMART" id="SM00544">
    <property type="entry name" value="MA3"/>
    <property type="match status" value="1"/>
</dbReference>
<dbReference type="EMBL" id="MDYQ01000061">
    <property type="protein sequence ID" value="PRP84533.1"/>
    <property type="molecule type" value="Genomic_DNA"/>
</dbReference>
<keyword evidence="5" id="KW-0539">Nucleus</keyword>
<comment type="subcellular location">
    <subcellularLocation>
        <location evidence="1">Nucleus</location>
    </subcellularLocation>
</comment>
<evidence type="ECO:0000256" key="1">
    <source>
        <dbReference type="ARBA" id="ARBA00004123"/>
    </source>
</evidence>
<dbReference type="GO" id="GO:0071013">
    <property type="term" value="C:catalytic step 2 spliceosome"/>
    <property type="evidence" value="ECO:0007669"/>
    <property type="project" value="TreeGrafter"/>
</dbReference>
<accession>A0A2P6NKR6</accession>
<dbReference type="FunCoup" id="A0A2P6NKR6">
    <property type="interactions" value="907"/>
</dbReference>